<keyword evidence="3" id="KW-1185">Reference proteome</keyword>
<feature type="region of interest" description="Disordered" evidence="1">
    <location>
        <begin position="240"/>
        <end position="264"/>
    </location>
</feature>
<evidence type="ECO:0000313" key="2">
    <source>
        <dbReference type="EMBL" id="KAJ1112689.1"/>
    </source>
</evidence>
<protein>
    <submittedName>
        <fullName evidence="2">Uncharacterized protein</fullName>
    </submittedName>
</protein>
<proteinExistence type="predicted"/>
<dbReference type="AlphaFoldDB" id="A0AAV7NC44"/>
<comment type="caution">
    <text evidence="2">The sequence shown here is derived from an EMBL/GenBank/DDBJ whole genome shotgun (WGS) entry which is preliminary data.</text>
</comment>
<name>A0AAV7NC44_PLEWA</name>
<reference evidence="2" key="1">
    <citation type="journal article" date="2022" name="bioRxiv">
        <title>Sequencing and chromosome-scale assembly of the giantPleurodeles waltlgenome.</title>
        <authorList>
            <person name="Brown T."/>
            <person name="Elewa A."/>
            <person name="Iarovenko S."/>
            <person name="Subramanian E."/>
            <person name="Araus A.J."/>
            <person name="Petzold A."/>
            <person name="Susuki M."/>
            <person name="Suzuki K.-i.T."/>
            <person name="Hayashi T."/>
            <person name="Toyoda A."/>
            <person name="Oliveira C."/>
            <person name="Osipova E."/>
            <person name="Leigh N.D."/>
            <person name="Simon A."/>
            <person name="Yun M.H."/>
        </authorList>
    </citation>
    <scope>NUCLEOTIDE SEQUENCE</scope>
    <source>
        <strain evidence="2">20211129_DDA</strain>
        <tissue evidence="2">Liver</tissue>
    </source>
</reference>
<feature type="region of interest" description="Disordered" evidence="1">
    <location>
        <begin position="114"/>
        <end position="146"/>
    </location>
</feature>
<evidence type="ECO:0000313" key="3">
    <source>
        <dbReference type="Proteomes" id="UP001066276"/>
    </source>
</evidence>
<dbReference type="Proteomes" id="UP001066276">
    <property type="component" value="Chromosome 8"/>
</dbReference>
<dbReference type="EMBL" id="JANPWB010000012">
    <property type="protein sequence ID" value="KAJ1112689.1"/>
    <property type="molecule type" value="Genomic_DNA"/>
</dbReference>
<organism evidence="2 3">
    <name type="scientific">Pleurodeles waltl</name>
    <name type="common">Iberian ribbed newt</name>
    <dbReference type="NCBI Taxonomy" id="8319"/>
    <lineage>
        <taxon>Eukaryota</taxon>
        <taxon>Metazoa</taxon>
        <taxon>Chordata</taxon>
        <taxon>Craniata</taxon>
        <taxon>Vertebrata</taxon>
        <taxon>Euteleostomi</taxon>
        <taxon>Amphibia</taxon>
        <taxon>Batrachia</taxon>
        <taxon>Caudata</taxon>
        <taxon>Salamandroidea</taxon>
        <taxon>Salamandridae</taxon>
        <taxon>Pleurodelinae</taxon>
        <taxon>Pleurodeles</taxon>
    </lineage>
</organism>
<accession>A0AAV7NC44</accession>
<evidence type="ECO:0000256" key="1">
    <source>
        <dbReference type="SAM" id="MobiDB-lite"/>
    </source>
</evidence>
<gene>
    <name evidence="2" type="ORF">NDU88_000950</name>
</gene>
<sequence>MPVPPGTISLFFSKNLSSEVVLALTPVFSAEPCFTSVVGPCRVFVLIVSGFPHPVEDATFAPLGGISIPADPLTSKYAATMYPVSQAAKETKYPCGFMSPRLVDSYFVEITTHPSRQTYEGKETQDTGGSLHSNRSRSERIPRGRLARGKSGYALYRTPLSLLGRRSYPVNSSRSNPPLLCIQPDAITPDAIKNKVSSRFKSPRLTDSHFVQKTAHIPRADSHGEHRRTIALGREQVRADTHGRFTRPPSCFPPESSDQASNSF</sequence>